<accession>A0AAV9DEE1</accession>
<evidence type="ECO:0000313" key="2">
    <source>
        <dbReference type="EMBL" id="KAK1298773.1"/>
    </source>
</evidence>
<reference evidence="2" key="2">
    <citation type="submission" date="2023-06" db="EMBL/GenBank/DDBJ databases">
        <authorList>
            <person name="Ma L."/>
            <person name="Liu K.-W."/>
            <person name="Li Z."/>
            <person name="Hsiao Y.-Y."/>
            <person name="Qi Y."/>
            <person name="Fu T."/>
            <person name="Tang G."/>
            <person name="Zhang D."/>
            <person name="Sun W.-H."/>
            <person name="Liu D.-K."/>
            <person name="Li Y."/>
            <person name="Chen G.-Z."/>
            <person name="Liu X.-D."/>
            <person name="Liao X.-Y."/>
            <person name="Jiang Y.-T."/>
            <person name="Yu X."/>
            <person name="Hao Y."/>
            <person name="Huang J."/>
            <person name="Zhao X.-W."/>
            <person name="Ke S."/>
            <person name="Chen Y.-Y."/>
            <person name="Wu W.-L."/>
            <person name="Hsu J.-L."/>
            <person name="Lin Y.-F."/>
            <person name="Huang M.-D."/>
            <person name="Li C.-Y."/>
            <person name="Huang L."/>
            <person name="Wang Z.-W."/>
            <person name="Zhao X."/>
            <person name="Zhong W.-Y."/>
            <person name="Peng D.-H."/>
            <person name="Ahmad S."/>
            <person name="Lan S."/>
            <person name="Zhang J.-S."/>
            <person name="Tsai W.-C."/>
            <person name="Van De Peer Y."/>
            <person name="Liu Z.-J."/>
        </authorList>
    </citation>
    <scope>NUCLEOTIDE SEQUENCE</scope>
    <source>
        <strain evidence="2">CP</strain>
        <tissue evidence="2">Leaves</tissue>
    </source>
</reference>
<keyword evidence="3" id="KW-1185">Reference proteome</keyword>
<dbReference type="InterPro" id="IPR008906">
    <property type="entry name" value="HATC_C_dom"/>
</dbReference>
<dbReference type="Pfam" id="PF05699">
    <property type="entry name" value="Dimer_Tnp_hAT"/>
    <property type="match status" value="1"/>
</dbReference>
<proteinExistence type="predicted"/>
<dbReference type="EMBL" id="JAUJYO010000014">
    <property type="protein sequence ID" value="KAK1298773.1"/>
    <property type="molecule type" value="Genomic_DNA"/>
</dbReference>
<dbReference type="SUPFAM" id="SSF53098">
    <property type="entry name" value="Ribonuclease H-like"/>
    <property type="match status" value="1"/>
</dbReference>
<comment type="caution">
    <text evidence="2">The sequence shown here is derived from an EMBL/GenBank/DDBJ whole genome shotgun (WGS) entry which is preliminary data.</text>
</comment>
<gene>
    <name evidence="2" type="ORF">QJS10_CPB14g00913</name>
</gene>
<sequence>MAHDILSVPATTVASESAFSAGGRVLDQYCNSLKPEIVKAFIYAGDWLCTDFGLVESSNEECMQVVIEGGETATKLLIPLLARKITLMAGKEKMAMEGEGKLKPIKVVGKPLQSQWIGNGQGWPANKQEGPGLARLPGPDGSALGFGPTGGPTGPDFKYLIYFDFFIGNTGVPNPEGRSFSK</sequence>
<dbReference type="PANTHER" id="PTHR23272">
    <property type="entry name" value="BED FINGER-RELATED"/>
    <property type="match status" value="1"/>
</dbReference>
<reference evidence="2" key="1">
    <citation type="journal article" date="2023" name="Nat. Commun.">
        <title>Diploid and tetraploid genomes of Acorus and the evolution of monocots.</title>
        <authorList>
            <person name="Ma L."/>
            <person name="Liu K.W."/>
            <person name="Li Z."/>
            <person name="Hsiao Y.Y."/>
            <person name="Qi Y."/>
            <person name="Fu T."/>
            <person name="Tang G.D."/>
            <person name="Zhang D."/>
            <person name="Sun W.H."/>
            <person name="Liu D.K."/>
            <person name="Li Y."/>
            <person name="Chen G.Z."/>
            <person name="Liu X.D."/>
            <person name="Liao X.Y."/>
            <person name="Jiang Y.T."/>
            <person name="Yu X."/>
            <person name="Hao Y."/>
            <person name="Huang J."/>
            <person name="Zhao X.W."/>
            <person name="Ke S."/>
            <person name="Chen Y.Y."/>
            <person name="Wu W.L."/>
            <person name="Hsu J.L."/>
            <person name="Lin Y.F."/>
            <person name="Huang M.D."/>
            <person name="Li C.Y."/>
            <person name="Huang L."/>
            <person name="Wang Z.W."/>
            <person name="Zhao X."/>
            <person name="Zhong W.Y."/>
            <person name="Peng D.H."/>
            <person name="Ahmad S."/>
            <person name="Lan S."/>
            <person name="Zhang J.S."/>
            <person name="Tsai W.C."/>
            <person name="Van de Peer Y."/>
            <person name="Liu Z.J."/>
        </authorList>
    </citation>
    <scope>NUCLEOTIDE SEQUENCE</scope>
    <source>
        <strain evidence="2">CP</strain>
    </source>
</reference>
<feature type="domain" description="HAT C-terminal dimerisation" evidence="1">
    <location>
        <begin position="1"/>
        <end position="48"/>
    </location>
</feature>
<dbReference type="AlphaFoldDB" id="A0AAV9DEE1"/>
<evidence type="ECO:0000259" key="1">
    <source>
        <dbReference type="Pfam" id="PF05699"/>
    </source>
</evidence>
<dbReference type="InterPro" id="IPR012337">
    <property type="entry name" value="RNaseH-like_sf"/>
</dbReference>
<protein>
    <recommendedName>
        <fullName evidence="1">HAT C-terminal dimerisation domain-containing protein</fullName>
    </recommendedName>
</protein>
<dbReference type="GO" id="GO:0046983">
    <property type="term" value="F:protein dimerization activity"/>
    <property type="evidence" value="ECO:0007669"/>
    <property type="project" value="InterPro"/>
</dbReference>
<name>A0AAV9DEE1_ACOCL</name>
<evidence type="ECO:0000313" key="3">
    <source>
        <dbReference type="Proteomes" id="UP001180020"/>
    </source>
</evidence>
<dbReference type="Proteomes" id="UP001180020">
    <property type="component" value="Unassembled WGS sequence"/>
</dbReference>
<organism evidence="2 3">
    <name type="scientific">Acorus calamus</name>
    <name type="common">Sweet flag</name>
    <dbReference type="NCBI Taxonomy" id="4465"/>
    <lineage>
        <taxon>Eukaryota</taxon>
        <taxon>Viridiplantae</taxon>
        <taxon>Streptophyta</taxon>
        <taxon>Embryophyta</taxon>
        <taxon>Tracheophyta</taxon>
        <taxon>Spermatophyta</taxon>
        <taxon>Magnoliopsida</taxon>
        <taxon>Liliopsida</taxon>
        <taxon>Acoraceae</taxon>
        <taxon>Acorus</taxon>
    </lineage>
</organism>